<evidence type="ECO:0000313" key="3">
    <source>
        <dbReference type="Proteomes" id="UP000770015"/>
    </source>
</evidence>
<comment type="caution">
    <text evidence="2">The sequence shown here is derived from an EMBL/GenBank/DDBJ whole genome shotgun (WGS) entry which is preliminary data.</text>
</comment>
<proteinExistence type="predicted"/>
<sequence>MRADAHPIHLSHGPLTIIASNTVHRGLPLCLVSSPEHPTSSAFPRMRTRKGGVDRPLARTEDHGGGKWCLRRICSPPAIGADAFSVLTCPRWGRENGTWDASRSHWGSPLNRPVIPIDSVAAGRRSIHVLSIRGVTWGGQTGFHQIFTGSVSLLCTYLHLSAMSKLVAVFPVSLLLSHLGPRRPCLFRVDQHLHFFKQHITPFHLLNRPVHPSIAPVFGLRPATISVTYALSPNDIHIVTGLFRDAAALVPASGHHKVAPLAILAPYCVLPPNPRLLDDSPTTETYYISAEPCPPRRWHDVLSSLYWV</sequence>
<protein>
    <submittedName>
        <fullName evidence="2">Uncharacterized protein</fullName>
    </submittedName>
</protein>
<evidence type="ECO:0000256" key="1">
    <source>
        <dbReference type="SAM" id="MobiDB-lite"/>
    </source>
</evidence>
<organism evidence="2 3">
    <name type="scientific">Plectosphaerella plurivora</name>
    <dbReference type="NCBI Taxonomy" id="936078"/>
    <lineage>
        <taxon>Eukaryota</taxon>
        <taxon>Fungi</taxon>
        <taxon>Dikarya</taxon>
        <taxon>Ascomycota</taxon>
        <taxon>Pezizomycotina</taxon>
        <taxon>Sordariomycetes</taxon>
        <taxon>Hypocreomycetidae</taxon>
        <taxon>Glomerellales</taxon>
        <taxon>Plectosphaerellaceae</taxon>
        <taxon>Plectosphaerella</taxon>
    </lineage>
</organism>
<feature type="region of interest" description="Disordered" evidence="1">
    <location>
        <begin position="40"/>
        <end position="59"/>
    </location>
</feature>
<name>A0A9P9A7E6_9PEZI</name>
<keyword evidence="3" id="KW-1185">Reference proteome</keyword>
<dbReference type="EMBL" id="JAGSXJ010000030">
    <property type="protein sequence ID" value="KAH6670375.1"/>
    <property type="molecule type" value="Genomic_DNA"/>
</dbReference>
<gene>
    <name evidence="2" type="ORF">F5X68DRAFT_50242</name>
</gene>
<accession>A0A9P9A7E6</accession>
<dbReference type="AlphaFoldDB" id="A0A9P9A7E6"/>
<reference evidence="2" key="1">
    <citation type="journal article" date="2021" name="Nat. Commun.">
        <title>Genetic determinants of endophytism in the Arabidopsis root mycobiome.</title>
        <authorList>
            <person name="Mesny F."/>
            <person name="Miyauchi S."/>
            <person name="Thiergart T."/>
            <person name="Pickel B."/>
            <person name="Atanasova L."/>
            <person name="Karlsson M."/>
            <person name="Huettel B."/>
            <person name="Barry K.W."/>
            <person name="Haridas S."/>
            <person name="Chen C."/>
            <person name="Bauer D."/>
            <person name="Andreopoulos W."/>
            <person name="Pangilinan J."/>
            <person name="LaButti K."/>
            <person name="Riley R."/>
            <person name="Lipzen A."/>
            <person name="Clum A."/>
            <person name="Drula E."/>
            <person name="Henrissat B."/>
            <person name="Kohler A."/>
            <person name="Grigoriev I.V."/>
            <person name="Martin F.M."/>
            <person name="Hacquard S."/>
        </authorList>
    </citation>
    <scope>NUCLEOTIDE SEQUENCE</scope>
    <source>
        <strain evidence="2">MPI-SDFR-AT-0117</strain>
    </source>
</reference>
<evidence type="ECO:0000313" key="2">
    <source>
        <dbReference type="EMBL" id="KAH6670375.1"/>
    </source>
</evidence>
<dbReference type="Proteomes" id="UP000770015">
    <property type="component" value="Unassembled WGS sequence"/>
</dbReference>